<name>A0A364NGV1_STELY</name>
<evidence type="ECO:0000259" key="2">
    <source>
        <dbReference type="Pfam" id="PF06985"/>
    </source>
</evidence>
<dbReference type="AlphaFoldDB" id="A0A364NGV1"/>
<feature type="region of interest" description="Disordered" evidence="1">
    <location>
        <begin position="208"/>
        <end position="234"/>
    </location>
</feature>
<dbReference type="Pfam" id="PF06985">
    <property type="entry name" value="HET"/>
    <property type="match status" value="1"/>
</dbReference>
<dbReference type="PANTHER" id="PTHR24148:SF73">
    <property type="entry name" value="HET DOMAIN PROTEIN (AFU_ORTHOLOGUE AFUA_8G01020)"/>
    <property type="match status" value="1"/>
</dbReference>
<accession>A0A364NGV1</accession>
<dbReference type="Proteomes" id="UP000249619">
    <property type="component" value="Unassembled WGS sequence"/>
</dbReference>
<evidence type="ECO:0000313" key="4">
    <source>
        <dbReference type="Proteomes" id="UP000249619"/>
    </source>
</evidence>
<dbReference type="Pfam" id="PF26639">
    <property type="entry name" value="Het-6_barrel"/>
    <property type="match status" value="1"/>
</dbReference>
<proteinExistence type="predicted"/>
<feature type="compositionally biased region" description="Low complexity" evidence="1">
    <location>
        <begin position="216"/>
        <end position="229"/>
    </location>
</feature>
<evidence type="ECO:0000256" key="1">
    <source>
        <dbReference type="SAM" id="MobiDB-lite"/>
    </source>
</evidence>
<feature type="domain" description="Heterokaryon incompatibility" evidence="2">
    <location>
        <begin position="49"/>
        <end position="157"/>
    </location>
</feature>
<reference evidence="4" key="1">
    <citation type="submission" date="2018-05" db="EMBL/GenBank/DDBJ databases">
        <title>Draft genome sequence of Stemphylium lycopersici strain CIDEFI 213.</title>
        <authorList>
            <person name="Medina R."/>
            <person name="Franco M.E.E."/>
            <person name="Lucentini C.G."/>
            <person name="Saparrat M.C.N."/>
            <person name="Balatti P.A."/>
        </authorList>
    </citation>
    <scope>NUCLEOTIDE SEQUENCE [LARGE SCALE GENOMIC DNA]</scope>
    <source>
        <strain evidence="4">CIDEFI 213</strain>
    </source>
</reference>
<dbReference type="EMBL" id="QGDH01000002">
    <property type="protein sequence ID" value="RAR16476.1"/>
    <property type="molecule type" value="Genomic_DNA"/>
</dbReference>
<evidence type="ECO:0000313" key="3">
    <source>
        <dbReference type="EMBL" id="RAR16476.1"/>
    </source>
</evidence>
<sequence length="766" mass="87757">MSVLPFCYQTLSGPGQNRQIRLVTILPDAWGATLNLELEHAEITPTLKYECLSYAWGKNKHNRSITLNNSSFVISSTLYVALEHLRHPSQKRTIWIDAICINQADISERNAQVDMMGLIYHRAMRVVVWIGPATESSELAMGFLDMMATASTDRNPQIQFQGEDHVAREPEPGSRLGEVWHQHECFGNSPSTSHGHDKELETRCMDAKLGQRHQTSSSSQDSVYSGASSSEDKIDGSSQLCTFFKNTMILRIRSAAISIWGKLSGFFRDYAWISEIFMKRDIYHVVLLQEQYPQSKMLKAYMKLRLRLRELLRTEDYQNKTLRALMTPWYEIEVPGNIVQRTKNEFATRIPPDRNLLGQSRREYFSDKWESHWQALDELLARDWWRRTWVVQEVWNASEAVLQCGATTISWQKLQEAMDYSEGWDEMGHYVQMTKRYAKWDTLRRRYTLVIHLTTEKLNGGTLSSLLWNTWDRESTDPRDKVFAVLSLIWDQKDDLMRPDYGKPMDQVYRDAAREIIVKQGQIDILLAASGVGGDDTLPTWVPDWRCEANAKKPTLLVNRHLMLRLFAPYSMTHDMLIGHGYRAAGNSKTFALFSDDLRVLTVLGKRLGSIAEVLQADITGLTDDAFTDQAFEFLTRSKFVSTWTRWRESGRRERTTGSQNASILLTTLAGGEVEEEKWASTMRNTMRRRRLFTSQKGHIGIGSVDTQPGDDIFIISGCNFPIVLRPRDGKFAVVGEAYEATAMFHTVSCRPRALRVPITALEAET</sequence>
<protein>
    <submittedName>
        <fullName evidence="3">Heterokaryon incompatibility protein</fullName>
    </submittedName>
</protein>
<organism evidence="3 4">
    <name type="scientific">Stemphylium lycopersici</name>
    <name type="common">Tomato gray leaf spot disease fungus</name>
    <name type="synonym">Thyrospora lycopersici</name>
    <dbReference type="NCBI Taxonomy" id="183478"/>
    <lineage>
        <taxon>Eukaryota</taxon>
        <taxon>Fungi</taxon>
        <taxon>Dikarya</taxon>
        <taxon>Ascomycota</taxon>
        <taxon>Pezizomycotina</taxon>
        <taxon>Dothideomycetes</taxon>
        <taxon>Pleosporomycetidae</taxon>
        <taxon>Pleosporales</taxon>
        <taxon>Pleosporineae</taxon>
        <taxon>Pleosporaceae</taxon>
        <taxon>Stemphylium</taxon>
    </lineage>
</organism>
<comment type="caution">
    <text evidence="3">The sequence shown here is derived from an EMBL/GenBank/DDBJ whole genome shotgun (WGS) entry which is preliminary data.</text>
</comment>
<keyword evidence="4" id="KW-1185">Reference proteome</keyword>
<dbReference type="InterPro" id="IPR010730">
    <property type="entry name" value="HET"/>
</dbReference>
<dbReference type="InterPro" id="IPR052895">
    <property type="entry name" value="HetReg/Transcr_Mod"/>
</dbReference>
<gene>
    <name evidence="3" type="ORF">DDE83_000041</name>
</gene>
<dbReference type="PANTHER" id="PTHR24148">
    <property type="entry name" value="ANKYRIN REPEAT DOMAIN-CONTAINING PROTEIN 39 HOMOLOG-RELATED"/>
    <property type="match status" value="1"/>
</dbReference>